<dbReference type="AlphaFoldDB" id="A0A7C9QVA4"/>
<comment type="similarity">
    <text evidence="1 7">Belongs to the endoribonuclease YbeY family.</text>
</comment>
<dbReference type="InterPro" id="IPR020549">
    <property type="entry name" value="YbeY_CS"/>
</dbReference>
<dbReference type="PROSITE" id="PS01306">
    <property type="entry name" value="UPF0054"/>
    <property type="match status" value="1"/>
</dbReference>
<feature type="binding site" evidence="7">
    <location>
        <position position="130"/>
    </location>
    <ligand>
        <name>Zn(2+)</name>
        <dbReference type="ChEBI" id="CHEBI:29105"/>
        <note>catalytic</note>
    </ligand>
</feature>
<keyword evidence="4 7" id="KW-0255">Endonuclease</keyword>
<keyword evidence="7" id="KW-0690">Ribosome biogenesis</keyword>
<dbReference type="InterPro" id="IPR002036">
    <property type="entry name" value="YbeY"/>
</dbReference>
<dbReference type="SUPFAM" id="SSF55486">
    <property type="entry name" value="Metalloproteases ('zincins'), catalytic domain"/>
    <property type="match status" value="1"/>
</dbReference>
<evidence type="ECO:0000313" key="8">
    <source>
        <dbReference type="EMBL" id="NFV81523.1"/>
    </source>
</evidence>
<keyword evidence="9" id="KW-1185">Reference proteome</keyword>
<keyword evidence="6 7" id="KW-0862">Zinc</keyword>
<evidence type="ECO:0000256" key="5">
    <source>
        <dbReference type="ARBA" id="ARBA00022801"/>
    </source>
</evidence>
<comment type="cofactor">
    <cofactor evidence="7">
        <name>Zn(2+)</name>
        <dbReference type="ChEBI" id="CHEBI:29105"/>
    </cofactor>
    <text evidence="7">Binds 1 zinc ion.</text>
</comment>
<accession>A0A7C9QVA4</accession>
<dbReference type="EC" id="3.1.-.-" evidence="7"/>
<evidence type="ECO:0000256" key="4">
    <source>
        <dbReference type="ARBA" id="ARBA00022759"/>
    </source>
</evidence>
<dbReference type="PANTHER" id="PTHR46986:SF1">
    <property type="entry name" value="ENDORIBONUCLEASE YBEY, CHLOROPLASTIC"/>
    <property type="match status" value="1"/>
</dbReference>
<dbReference type="Proteomes" id="UP000480684">
    <property type="component" value="Unassembled WGS sequence"/>
</dbReference>
<comment type="subcellular location">
    <subcellularLocation>
        <location evidence="7">Cytoplasm</location>
    </subcellularLocation>
</comment>
<dbReference type="NCBIfam" id="TIGR00043">
    <property type="entry name" value="rRNA maturation RNase YbeY"/>
    <property type="match status" value="1"/>
</dbReference>
<feature type="binding site" evidence="7">
    <location>
        <position position="126"/>
    </location>
    <ligand>
        <name>Zn(2+)</name>
        <dbReference type="ChEBI" id="CHEBI:29105"/>
        <note>catalytic</note>
    </ligand>
</feature>
<reference evidence="8 9" key="1">
    <citation type="submission" date="2020-02" db="EMBL/GenBank/DDBJ databases">
        <authorList>
            <person name="Dziuba M."/>
            <person name="Kuznetsov B."/>
            <person name="Mardanov A."/>
            <person name="Ravin N."/>
            <person name="Grouzdev D."/>
        </authorList>
    </citation>
    <scope>NUCLEOTIDE SEQUENCE [LARGE SCALE GENOMIC DNA]</scope>
    <source>
        <strain evidence="8 9">SpK</strain>
    </source>
</reference>
<keyword evidence="7" id="KW-0698">rRNA processing</keyword>
<comment type="function">
    <text evidence="7">Single strand-specific metallo-endoribonuclease involved in late-stage 70S ribosome quality control and in maturation of the 3' terminus of the 16S rRNA.</text>
</comment>
<evidence type="ECO:0000256" key="2">
    <source>
        <dbReference type="ARBA" id="ARBA00022722"/>
    </source>
</evidence>
<gene>
    <name evidence="7 8" type="primary">ybeY</name>
    <name evidence="8" type="ORF">G4223_15545</name>
</gene>
<dbReference type="GO" id="GO:0006364">
    <property type="term" value="P:rRNA processing"/>
    <property type="evidence" value="ECO:0007669"/>
    <property type="project" value="UniProtKB-UniRule"/>
</dbReference>
<evidence type="ECO:0000256" key="7">
    <source>
        <dbReference type="HAMAP-Rule" id="MF_00009"/>
    </source>
</evidence>
<dbReference type="HAMAP" id="MF_00009">
    <property type="entry name" value="Endoribonucl_YbeY"/>
    <property type="match status" value="1"/>
</dbReference>
<dbReference type="EMBL" id="JAAIYP010000041">
    <property type="protein sequence ID" value="NFV81523.1"/>
    <property type="molecule type" value="Genomic_DNA"/>
</dbReference>
<dbReference type="Pfam" id="PF02130">
    <property type="entry name" value="YbeY"/>
    <property type="match status" value="1"/>
</dbReference>
<evidence type="ECO:0000256" key="1">
    <source>
        <dbReference type="ARBA" id="ARBA00010875"/>
    </source>
</evidence>
<keyword evidence="2 7" id="KW-0540">Nuclease</keyword>
<proteinExistence type="inferred from homology"/>
<evidence type="ECO:0000313" key="9">
    <source>
        <dbReference type="Proteomes" id="UP000480684"/>
    </source>
</evidence>
<keyword evidence="7" id="KW-0963">Cytoplasm</keyword>
<dbReference type="RefSeq" id="WP_163681662.1">
    <property type="nucleotide sequence ID" value="NZ_JAAIYP010000041.1"/>
</dbReference>
<dbReference type="InterPro" id="IPR023091">
    <property type="entry name" value="MetalPrtase_cat_dom_sf_prd"/>
</dbReference>
<dbReference type="Gene3D" id="3.40.390.30">
    <property type="entry name" value="Metalloproteases ('zincins'), catalytic domain"/>
    <property type="match status" value="1"/>
</dbReference>
<name>A0A7C9QVA4_9PROT</name>
<evidence type="ECO:0000256" key="3">
    <source>
        <dbReference type="ARBA" id="ARBA00022723"/>
    </source>
</evidence>
<keyword evidence="3 7" id="KW-0479">Metal-binding</keyword>
<dbReference type="GO" id="GO:0008270">
    <property type="term" value="F:zinc ion binding"/>
    <property type="evidence" value="ECO:0007669"/>
    <property type="project" value="UniProtKB-UniRule"/>
</dbReference>
<dbReference type="GO" id="GO:0004521">
    <property type="term" value="F:RNA endonuclease activity"/>
    <property type="evidence" value="ECO:0007669"/>
    <property type="project" value="UniProtKB-UniRule"/>
</dbReference>
<keyword evidence="5 7" id="KW-0378">Hydrolase</keyword>
<organism evidence="8 9">
    <name type="scientific">Magnetospirillum aberrantis SpK</name>
    <dbReference type="NCBI Taxonomy" id="908842"/>
    <lineage>
        <taxon>Bacteria</taxon>
        <taxon>Pseudomonadati</taxon>
        <taxon>Pseudomonadota</taxon>
        <taxon>Alphaproteobacteria</taxon>
        <taxon>Rhodospirillales</taxon>
        <taxon>Rhodospirillaceae</taxon>
        <taxon>Magnetospirillum</taxon>
    </lineage>
</organism>
<dbReference type="GO" id="GO:0005737">
    <property type="term" value="C:cytoplasm"/>
    <property type="evidence" value="ECO:0007669"/>
    <property type="project" value="UniProtKB-SubCell"/>
</dbReference>
<comment type="caution">
    <text evidence="8">The sequence shown here is derived from an EMBL/GenBank/DDBJ whole genome shotgun (WGS) entry which is preliminary data.</text>
</comment>
<feature type="binding site" evidence="7">
    <location>
        <position position="136"/>
    </location>
    <ligand>
        <name>Zn(2+)</name>
        <dbReference type="ChEBI" id="CHEBI:29105"/>
        <note>catalytic</note>
    </ligand>
</feature>
<dbReference type="PANTHER" id="PTHR46986">
    <property type="entry name" value="ENDORIBONUCLEASE YBEY, CHLOROPLASTIC"/>
    <property type="match status" value="1"/>
</dbReference>
<dbReference type="GO" id="GO:0004222">
    <property type="term" value="F:metalloendopeptidase activity"/>
    <property type="evidence" value="ECO:0007669"/>
    <property type="project" value="InterPro"/>
</dbReference>
<protein>
    <recommendedName>
        <fullName evidence="7">Endoribonuclease YbeY</fullName>
        <ecNumber evidence="7">3.1.-.-</ecNumber>
    </recommendedName>
</protein>
<sequence length="175" mass="18704">MNPVTVAISVEDPSWTQALSDAEPVAERMALAALEQADCDLGDGPVEISLVLADDTTVQGLNRDWRGKDKPTNVLSFATLDDEDAPRVAGAPLLLGDVILAFGTCRDEAQAMGKPLVDHFRHLVVHGVLHLLGYDHEEDEAEALEMERLETAILAGFGVADPYGADESDIAEGGR</sequence>
<evidence type="ECO:0000256" key="6">
    <source>
        <dbReference type="ARBA" id="ARBA00022833"/>
    </source>
</evidence>